<dbReference type="EMBL" id="BPQB01000038">
    <property type="protein sequence ID" value="GJE94183.1"/>
    <property type="molecule type" value="Genomic_DNA"/>
</dbReference>
<feature type="transmembrane region" description="Helical" evidence="1">
    <location>
        <begin position="60"/>
        <end position="82"/>
    </location>
</feature>
<gene>
    <name evidence="3" type="ORF">PsYK624_103510</name>
</gene>
<organism evidence="3 4">
    <name type="scientific">Phanerochaete sordida</name>
    <dbReference type="NCBI Taxonomy" id="48140"/>
    <lineage>
        <taxon>Eukaryota</taxon>
        <taxon>Fungi</taxon>
        <taxon>Dikarya</taxon>
        <taxon>Basidiomycota</taxon>
        <taxon>Agaricomycotina</taxon>
        <taxon>Agaricomycetes</taxon>
        <taxon>Polyporales</taxon>
        <taxon>Phanerochaetaceae</taxon>
        <taxon>Phanerochaete</taxon>
    </lineage>
</organism>
<dbReference type="PANTHER" id="PTHR37019:SF2">
    <property type="entry name" value="EXPERA DOMAIN-CONTAINING PROTEIN"/>
    <property type="match status" value="1"/>
</dbReference>
<dbReference type="Proteomes" id="UP000703269">
    <property type="component" value="Unassembled WGS sequence"/>
</dbReference>
<evidence type="ECO:0000313" key="3">
    <source>
        <dbReference type="EMBL" id="GJE94183.1"/>
    </source>
</evidence>
<dbReference type="InterPro" id="IPR056121">
    <property type="entry name" value="DUF7704"/>
</dbReference>
<proteinExistence type="predicted"/>
<dbReference type="Pfam" id="PF24803">
    <property type="entry name" value="DUF7704"/>
    <property type="match status" value="1"/>
</dbReference>
<comment type="caution">
    <text evidence="3">The sequence shown here is derived from an EMBL/GenBank/DDBJ whole genome shotgun (WGS) entry which is preliminary data.</text>
</comment>
<keyword evidence="1" id="KW-0812">Transmembrane</keyword>
<keyword evidence="1" id="KW-1133">Transmembrane helix</keyword>
<evidence type="ECO:0000313" key="4">
    <source>
        <dbReference type="Proteomes" id="UP000703269"/>
    </source>
</evidence>
<evidence type="ECO:0000259" key="2">
    <source>
        <dbReference type="Pfam" id="PF24803"/>
    </source>
</evidence>
<dbReference type="PANTHER" id="PTHR37019">
    <property type="entry name" value="CHROMOSOME 1, WHOLE GENOME SHOTGUN SEQUENCE"/>
    <property type="match status" value="1"/>
</dbReference>
<protein>
    <recommendedName>
        <fullName evidence="2">DUF7704 domain-containing protein</fullName>
    </recommendedName>
</protein>
<dbReference type="OrthoDB" id="2937326at2759"/>
<sequence>MADFPALTGFYRGLFLYVEPFLTALPCVLIWTFPGAAWFHHELIPDGTPQPAAQLQDARTYMTVLQLGNCYLLLGMLSSLVFRAVRDALPGNPAAQERIIGASLFAMAVADATHIAATWVGLPESLRYDFASWNGTTHGNITFVVFLLLSRIAWFAGVGRTRYYFGQKQVATGPSKKLA</sequence>
<dbReference type="AlphaFoldDB" id="A0A9P3LGT9"/>
<keyword evidence="1" id="KW-0472">Membrane</keyword>
<feature type="domain" description="DUF7704" evidence="2">
    <location>
        <begin position="6"/>
        <end position="159"/>
    </location>
</feature>
<feature type="transmembrane region" description="Helical" evidence="1">
    <location>
        <begin position="141"/>
        <end position="159"/>
    </location>
</feature>
<feature type="transmembrane region" description="Helical" evidence="1">
    <location>
        <begin position="21"/>
        <end position="40"/>
    </location>
</feature>
<reference evidence="3 4" key="1">
    <citation type="submission" date="2021-08" db="EMBL/GenBank/DDBJ databases">
        <title>Draft Genome Sequence of Phanerochaete sordida strain YK-624.</title>
        <authorList>
            <person name="Mori T."/>
            <person name="Dohra H."/>
            <person name="Suzuki T."/>
            <person name="Kawagishi H."/>
            <person name="Hirai H."/>
        </authorList>
    </citation>
    <scope>NUCLEOTIDE SEQUENCE [LARGE SCALE GENOMIC DNA]</scope>
    <source>
        <strain evidence="3 4">YK-624</strain>
    </source>
</reference>
<feature type="transmembrane region" description="Helical" evidence="1">
    <location>
        <begin position="102"/>
        <end position="121"/>
    </location>
</feature>
<keyword evidence="4" id="KW-1185">Reference proteome</keyword>
<name>A0A9P3LGT9_9APHY</name>
<accession>A0A9P3LGT9</accession>
<evidence type="ECO:0000256" key="1">
    <source>
        <dbReference type="SAM" id="Phobius"/>
    </source>
</evidence>